<feature type="domain" description="Pterin-binding" evidence="10">
    <location>
        <begin position="5"/>
        <end position="260"/>
    </location>
</feature>
<dbReference type="GO" id="GO:0046656">
    <property type="term" value="P:folic acid biosynthetic process"/>
    <property type="evidence" value="ECO:0007669"/>
    <property type="project" value="UniProtKB-KW"/>
</dbReference>
<dbReference type="Gene3D" id="3.20.20.20">
    <property type="entry name" value="Dihydropteroate synthase-like"/>
    <property type="match status" value="1"/>
</dbReference>
<dbReference type="GO" id="GO:0005829">
    <property type="term" value="C:cytosol"/>
    <property type="evidence" value="ECO:0007669"/>
    <property type="project" value="TreeGrafter"/>
</dbReference>
<evidence type="ECO:0000256" key="3">
    <source>
        <dbReference type="ARBA" id="ARBA00004763"/>
    </source>
</evidence>
<protein>
    <recommendedName>
        <fullName evidence="4 9">Dihydropteroate synthase</fullName>
        <shortName evidence="9">DHPS</shortName>
        <ecNumber evidence="4 9">2.5.1.15</ecNumber>
    </recommendedName>
    <alternativeName>
        <fullName evidence="9">Dihydropteroate pyrophosphorylase</fullName>
    </alternativeName>
</protein>
<dbReference type="PROSITE" id="PS00793">
    <property type="entry name" value="DHPS_2"/>
    <property type="match status" value="1"/>
</dbReference>
<dbReference type="InterPro" id="IPR006390">
    <property type="entry name" value="DHP_synth_dom"/>
</dbReference>
<evidence type="ECO:0000259" key="10">
    <source>
        <dbReference type="PROSITE" id="PS50972"/>
    </source>
</evidence>
<keyword evidence="5 9" id="KW-0808">Transferase</keyword>
<comment type="caution">
    <text evidence="11">The sequence shown here is derived from an EMBL/GenBank/DDBJ whole genome shotgun (WGS) entry which is preliminary data.</text>
</comment>
<dbReference type="EC" id="2.5.1.15" evidence="4 9"/>
<dbReference type="CDD" id="cd00739">
    <property type="entry name" value="DHPS"/>
    <property type="match status" value="1"/>
</dbReference>
<dbReference type="Proteomes" id="UP000252289">
    <property type="component" value="Unassembled WGS sequence"/>
</dbReference>
<dbReference type="GO" id="GO:0004156">
    <property type="term" value="F:dihydropteroate synthase activity"/>
    <property type="evidence" value="ECO:0007669"/>
    <property type="project" value="UniProtKB-EC"/>
</dbReference>
<comment type="catalytic activity">
    <reaction evidence="1">
        <text>(7,8-dihydropterin-6-yl)methyl diphosphate + 4-aminobenzoate = 7,8-dihydropteroate + diphosphate</text>
        <dbReference type="Rhea" id="RHEA:19949"/>
        <dbReference type="ChEBI" id="CHEBI:17836"/>
        <dbReference type="ChEBI" id="CHEBI:17839"/>
        <dbReference type="ChEBI" id="CHEBI:33019"/>
        <dbReference type="ChEBI" id="CHEBI:72950"/>
        <dbReference type="EC" id="2.5.1.15"/>
    </reaction>
</comment>
<comment type="pathway">
    <text evidence="3 9">Cofactor biosynthesis; tetrahydrofolate biosynthesis; 7,8-dihydrofolate from 2-amino-4-hydroxy-6-hydroxymethyl-7,8-dihydropteridine diphosphate and 4-aminobenzoate: step 1/2.</text>
</comment>
<dbReference type="InterPro" id="IPR000489">
    <property type="entry name" value="Pterin-binding_dom"/>
</dbReference>
<dbReference type="PANTHER" id="PTHR20941:SF1">
    <property type="entry name" value="FOLIC ACID SYNTHESIS PROTEIN FOL1"/>
    <property type="match status" value="1"/>
</dbReference>
<comment type="similarity">
    <text evidence="9">Belongs to the DHPS family.</text>
</comment>
<evidence type="ECO:0000256" key="1">
    <source>
        <dbReference type="ARBA" id="ARBA00000012"/>
    </source>
</evidence>
<dbReference type="AlphaFoldDB" id="A0A368EJ21"/>
<dbReference type="PROSITE" id="PS50972">
    <property type="entry name" value="PTERIN_BINDING"/>
    <property type="match status" value="1"/>
</dbReference>
<accession>A0A368EJ21</accession>
<dbReference type="GO" id="GO:0046654">
    <property type="term" value="P:tetrahydrofolate biosynthetic process"/>
    <property type="evidence" value="ECO:0007669"/>
    <property type="project" value="UniProtKB-UniPathway"/>
</dbReference>
<gene>
    <name evidence="11" type="primary">folP</name>
    <name evidence="11" type="ORF">DBW64_03565</name>
</gene>
<evidence type="ECO:0000256" key="2">
    <source>
        <dbReference type="ARBA" id="ARBA00001946"/>
    </source>
</evidence>
<dbReference type="NCBIfam" id="TIGR01496">
    <property type="entry name" value="DHPS"/>
    <property type="match status" value="1"/>
</dbReference>
<evidence type="ECO:0000313" key="11">
    <source>
        <dbReference type="EMBL" id="RCL84479.1"/>
    </source>
</evidence>
<evidence type="ECO:0000256" key="6">
    <source>
        <dbReference type="ARBA" id="ARBA00022723"/>
    </source>
</evidence>
<reference evidence="11 12" key="1">
    <citation type="journal article" date="2018" name="Microbiome">
        <title>Fine metagenomic profile of the Mediterranean stratified and mixed water columns revealed by assembly and recruitment.</title>
        <authorList>
            <person name="Haro-Moreno J.M."/>
            <person name="Lopez-Perez M."/>
            <person name="De La Torre J.R."/>
            <person name="Picazo A."/>
            <person name="Camacho A."/>
            <person name="Rodriguez-Valera F."/>
        </authorList>
    </citation>
    <scope>NUCLEOTIDE SEQUENCE [LARGE SCALE GENOMIC DNA]</scope>
    <source>
        <strain evidence="11">MED-G50</strain>
    </source>
</reference>
<name>A0A368EJ21_9PROT</name>
<evidence type="ECO:0000256" key="9">
    <source>
        <dbReference type="RuleBase" id="RU361205"/>
    </source>
</evidence>
<sequence>MSNLPGLFGILNITTDSFSDGGVYLDPDKAFEQALALHAGGADIIDIGPASSHPDSTPVSAQTEIERLTNIVPALQAHDIPLSIDTYQTQTQRWALQNNVDWMNDIHGFADPSLYPDLAASDCRLVVMHAIQSAGAATRTSPPEGDIFEHICRFFDMRLAELVQAGINQTRIVIDPGMGFFLGDKPEPSLTMLARIDELKTLFGLPVLVSVSRKSFLRALSGRSVEESAPVTLAAELWAASKGVDYIRTHDPSQLRDALKIKAYVSDFVKN</sequence>
<keyword evidence="8 9" id="KW-0289">Folate biosynthesis</keyword>
<keyword evidence="7 9" id="KW-0460">Magnesium</keyword>
<dbReference type="PROSITE" id="PS00792">
    <property type="entry name" value="DHPS_1"/>
    <property type="match status" value="1"/>
</dbReference>
<evidence type="ECO:0000256" key="4">
    <source>
        <dbReference type="ARBA" id="ARBA00012458"/>
    </source>
</evidence>
<dbReference type="InterPro" id="IPR011005">
    <property type="entry name" value="Dihydropteroate_synth-like_sf"/>
</dbReference>
<evidence type="ECO:0000313" key="12">
    <source>
        <dbReference type="Proteomes" id="UP000252289"/>
    </source>
</evidence>
<dbReference type="EMBL" id="QOQK01000013">
    <property type="protein sequence ID" value="RCL84479.1"/>
    <property type="molecule type" value="Genomic_DNA"/>
</dbReference>
<evidence type="ECO:0000256" key="7">
    <source>
        <dbReference type="ARBA" id="ARBA00022842"/>
    </source>
</evidence>
<dbReference type="GO" id="GO:0046872">
    <property type="term" value="F:metal ion binding"/>
    <property type="evidence" value="ECO:0007669"/>
    <property type="project" value="UniProtKB-KW"/>
</dbReference>
<dbReference type="SUPFAM" id="SSF51717">
    <property type="entry name" value="Dihydropteroate synthetase-like"/>
    <property type="match status" value="1"/>
</dbReference>
<dbReference type="UniPathway" id="UPA00077">
    <property type="reaction ID" value="UER00156"/>
</dbReference>
<dbReference type="Pfam" id="PF00809">
    <property type="entry name" value="Pterin_bind"/>
    <property type="match status" value="1"/>
</dbReference>
<evidence type="ECO:0000256" key="8">
    <source>
        <dbReference type="ARBA" id="ARBA00022909"/>
    </source>
</evidence>
<comment type="function">
    <text evidence="9">Catalyzes the condensation of para-aminobenzoate (pABA) with 6-hydroxymethyl-7,8-dihydropterin diphosphate (DHPt-PP) to form 7,8-dihydropteroate (H2Pte), the immediate precursor of folate derivatives.</text>
</comment>
<proteinExistence type="inferred from homology"/>
<keyword evidence="6 9" id="KW-0479">Metal-binding</keyword>
<dbReference type="InterPro" id="IPR045031">
    <property type="entry name" value="DHP_synth-like"/>
</dbReference>
<dbReference type="PANTHER" id="PTHR20941">
    <property type="entry name" value="FOLATE SYNTHESIS PROTEINS"/>
    <property type="match status" value="1"/>
</dbReference>
<evidence type="ECO:0000256" key="5">
    <source>
        <dbReference type="ARBA" id="ARBA00022679"/>
    </source>
</evidence>
<comment type="cofactor">
    <cofactor evidence="2 9">
        <name>Mg(2+)</name>
        <dbReference type="ChEBI" id="CHEBI:18420"/>
    </cofactor>
</comment>
<organism evidence="11 12">
    <name type="scientific">PS1 clade bacterium</name>
    <dbReference type="NCBI Taxonomy" id="2175152"/>
    <lineage>
        <taxon>Bacteria</taxon>
        <taxon>Pseudomonadati</taxon>
        <taxon>Pseudomonadota</taxon>
        <taxon>Alphaproteobacteria</taxon>
        <taxon>PS1 clade</taxon>
    </lineage>
</organism>